<evidence type="ECO:0000313" key="5">
    <source>
        <dbReference type="Proteomes" id="UP000003052"/>
    </source>
</evidence>
<evidence type="ECO:0000256" key="1">
    <source>
        <dbReference type="SAM" id="MobiDB-lite"/>
    </source>
</evidence>
<evidence type="ECO:0000256" key="2">
    <source>
        <dbReference type="SAM" id="SignalP"/>
    </source>
</evidence>
<sequence>MMKRLILMLAIVSTLLLAACGQEADYETIQIDQVAEKQDAGYTVLDVREPSEFDQGHIPGAQNKPLTGMQNGDFDGLQQDEKYVVICQSGNRSQQASELMLEEGYEFVNVAQGMSSWEGDVEK</sequence>
<name>E7RGU3_9BACL</name>
<protein>
    <submittedName>
        <fullName evidence="4">Rhodanese-related sulfurtransferase</fullName>
    </submittedName>
</protein>
<dbReference type="Proteomes" id="UP000003052">
    <property type="component" value="Unassembled WGS sequence"/>
</dbReference>
<dbReference type="AlphaFoldDB" id="E7RGU3"/>
<feature type="signal peptide" evidence="2">
    <location>
        <begin position="1"/>
        <end position="18"/>
    </location>
</feature>
<dbReference type="Gene3D" id="3.40.250.10">
    <property type="entry name" value="Rhodanese-like domain"/>
    <property type="match status" value="1"/>
</dbReference>
<dbReference type="PROSITE" id="PS51257">
    <property type="entry name" value="PROKAR_LIPOPROTEIN"/>
    <property type="match status" value="1"/>
</dbReference>
<dbReference type="eggNOG" id="COG0607">
    <property type="taxonomic scope" value="Bacteria"/>
</dbReference>
<dbReference type="SMART" id="SM00450">
    <property type="entry name" value="RHOD"/>
    <property type="match status" value="1"/>
</dbReference>
<dbReference type="OrthoDB" id="9800872at2"/>
<reference evidence="4 5" key="1">
    <citation type="journal article" date="2011" name="J. Bacteriol.">
        <title>The Draft Genome of Planococcus donghaensis MPA1U2 Reveals Nonsporulation Pathways Controlled by a Conserved Spo0A Regulon.</title>
        <authorList>
            <person name="Pearson M.D."/>
            <person name="Noller H.F."/>
        </authorList>
    </citation>
    <scope>NUCLEOTIDE SEQUENCE [LARGE SCALE GENOMIC DNA]</scope>
    <source>
        <strain evidence="4 5">MPA1U2</strain>
    </source>
</reference>
<dbReference type="CDD" id="cd00158">
    <property type="entry name" value="RHOD"/>
    <property type="match status" value="1"/>
</dbReference>
<organism evidence="4 5">
    <name type="scientific">Planococcus donghaensis MPA1U2</name>
    <dbReference type="NCBI Taxonomy" id="933115"/>
    <lineage>
        <taxon>Bacteria</taxon>
        <taxon>Bacillati</taxon>
        <taxon>Bacillota</taxon>
        <taxon>Bacilli</taxon>
        <taxon>Bacillales</taxon>
        <taxon>Caryophanaceae</taxon>
        <taxon>Planococcus</taxon>
    </lineage>
</organism>
<evidence type="ECO:0000313" key="4">
    <source>
        <dbReference type="EMBL" id="EGA89826.1"/>
    </source>
</evidence>
<dbReference type="PANTHER" id="PTHR43031:SF17">
    <property type="entry name" value="SULFURTRANSFERASE YTWF-RELATED"/>
    <property type="match status" value="1"/>
</dbReference>
<keyword evidence="2" id="KW-0732">Signal</keyword>
<gene>
    <name evidence="4" type="ORF">GPDM_08455</name>
</gene>
<keyword evidence="4" id="KW-0808">Transferase</keyword>
<dbReference type="PROSITE" id="PS50206">
    <property type="entry name" value="RHODANESE_3"/>
    <property type="match status" value="1"/>
</dbReference>
<dbReference type="PANTHER" id="PTHR43031">
    <property type="entry name" value="FAD-DEPENDENT OXIDOREDUCTASE"/>
    <property type="match status" value="1"/>
</dbReference>
<feature type="domain" description="Rhodanese" evidence="3">
    <location>
        <begin position="38"/>
        <end position="122"/>
    </location>
</feature>
<evidence type="ECO:0000259" key="3">
    <source>
        <dbReference type="PROSITE" id="PS50206"/>
    </source>
</evidence>
<dbReference type="InterPro" id="IPR001763">
    <property type="entry name" value="Rhodanese-like_dom"/>
</dbReference>
<accession>E7RGU3</accession>
<feature type="chain" id="PRO_5038477024" evidence="2">
    <location>
        <begin position="19"/>
        <end position="123"/>
    </location>
</feature>
<dbReference type="Pfam" id="PF00581">
    <property type="entry name" value="Rhodanese"/>
    <property type="match status" value="1"/>
</dbReference>
<dbReference type="SUPFAM" id="SSF52821">
    <property type="entry name" value="Rhodanese/Cell cycle control phosphatase"/>
    <property type="match status" value="1"/>
</dbReference>
<dbReference type="InterPro" id="IPR036873">
    <property type="entry name" value="Rhodanese-like_dom_sf"/>
</dbReference>
<comment type="caution">
    <text evidence="4">The sequence shown here is derived from an EMBL/GenBank/DDBJ whole genome shotgun (WGS) entry which is preliminary data.</text>
</comment>
<dbReference type="EMBL" id="AEPB01000029">
    <property type="protein sequence ID" value="EGA89826.1"/>
    <property type="molecule type" value="Genomic_DNA"/>
</dbReference>
<dbReference type="GO" id="GO:0016740">
    <property type="term" value="F:transferase activity"/>
    <property type="evidence" value="ECO:0007669"/>
    <property type="project" value="UniProtKB-KW"/>
</dbReference>
<proteinExistence type="predicted"/>
<feature type="region of interest" description="Disordered" evidence="1">
    <location>
        <begin position="52"/>
        <end position="72"/>
    </location>
</feature>
<dbReference type="InterPro" id="IPR050229">
    <property type="entry name" value="GlpE_sulfurtransferase"/>
</dbReference>